<keyword evidence="19" id="KW-1185">Reference proteome</keyword>
<dbReference type="FunFam" id="1.10.8.50:FF:000003">
    <property type="entry name" value="Formamidopyrimidine-DNA glycosylase"/>
    <property type="match status" value="1"/>
</dbReference>
<evidence type="ECO:0000256" key="3">
    <source>
        <dbReference type="ARBA" id="ARBA00011245"/>
    </source>
</evidence>
<dbReference type="EMBL" id="JACHHT010000001">
    <property type="protein sequence ID" value="MBB6520426.1"/>
    <property type="molecule type" value="Genomic_DNA"/>
</dbReference>
<dbReference type="GO" id="GO:0008270">
    <property type="term" value="F:zinc ion binding"/>
    <property type="evidence" value="ECO:0007669"/>
    <property type="project" value="UniProtKB-UniRule"/>
</dbReference>
<evidence type="ECO:0000259" key="16">
    <source>
        <dbReference type="PROSITE" id="PS51066"/>
    </source>
</evidence>
<dbReference type="Proteomes" id="UP000528457">
    <property type="component" value="Unassembled WGS sequence"/>
</dbReference>
<evidence type="ECO:0000256" key="9">
    <source>
        <dbReference type="ARBA" id="ARBA00023125"/>
    </source>
</evidence>
<dbReference type="Gene3D" id="3.20.190.10">
    <property type="entry name" value="MutM-like, N-terminal"/>
    <property type="match status" value="1"/>
</dbReference>
<dbReference type="InterPro" id="IPR012319">
    <property type="entry name" value="FPG_cat"/>
</dbReference>
<dbReference type="PANTHER" id="PTHR22993:SF9">
    <property type="entry name" value="FORMAMIDOPYRIMIDINE-DNA GLYCOSYLASE"/>
    <property type="match status" value="1"/>
</dbReference>
<reference evidence="18 19" key="1">
    <citation type="submission" date="2020-08" db="EMBL/GenBank/DDBJ databases">
        <title>Genomic Encyclopedia of Type Strains, Phase IV (KMG-IV): sequencing the most valuable type-strain genomes for metagenomic binning, comparative biology and taxonomic classification.</title>
        <authorList>
            <person name="Goeker M."/>
        </authorList>
    </citation>
    <scope>NUCLEOTIDE SEQUENCE [LARGE SCALE GENOMIC DNA]</scope>
    <source>
        <strain evidence="18 19">DSM 22368</strain>
    </source>
</reference>
<keyword evidence="4 15" id="KW-0479">Metal-binding</keyword>
<dbReference type="InterPro" id="IPR010979">
    <property type="entry name" value="Ribosomal_uS13-like_H2TH"/>
</dbReference>
<keyword evidence="7 15" id="KW-0378">Hydrolase</keyword>
<dbReference type="InterPro" id="IPR015887">
    <property type="entry name" value="DNA_glyclase_Znf_dom_DNA_BS"/>
</dbReference>
<dbReference type="Gene3D" id="1.10.8.50">
    <property type="match status" value="1"/>
</dbReference>
<feature type="active site" description="Schiff-base intermediate with DNA" evidence="15">
    <location>
        <position position="2"/>
    </location>
</feature>
<dbReference type="SUPFAM" id="SSF81624">
    <property type="entry name" value="N-terminal domain of MutM-like DNA repair proteins"/>
    <property type="match status" value="1"/>
</dbReference>
<feature type="active site" description="Proton donor" evidence="15">
    <location>
        <position position="3"/>
    </location>
</feature>
<evidence type="ECO:0000256" key="1">
    <source>
        <dbReference type="ARBA" id="ARBA00001668"/>
    </source>
</evidence>
<comment type="similarity">
    <text evidence="2 15">Belongs to the FPG family.</text>
</comment>
<evidence type="ECO:0000259" key="17">
    <source>
        <dbReference type="PROSITE" id="PS51068"/>
    </source>
</evidence>
<evidence type="ECO:0000256" key="13">
    <source>
        <dbReference type="ARBA" id="ARBA00023295"/>
    </source>
</evidence>
<feature type="domain" description="FPG-type" evidence="16">
    <location>
        <begin position="237"/>
        <end position="271"/>
    </location>
</feature>
<dbReference type="InterPro" id="IPR000214">
    <property type="entry name" value="Znf_DNA_glyclase/AP_lyase"/>
</dbReference>
<dbReference type="NCBIfam" id="NF002211">
    <property type="entry name" value="PRK01103.1"/>
    <property type="match status" value="1"/>
</dbReference>
<dbReference type="SUPFAM" id="SSF46946">
    <property type="entry name" value="S13-like H2TH domain"/>
    <property type="match status" value="1"/>
</dbReference>
<dbReference type="HAMAP" id="MF_00103">
    <property type="entry name" value="Fapy_DNA_glycosyl"/>
    <property type="match status" value="1"/>
</dbReference>
<comment type="cofactor">
    <cofactor evidence="15">
        <name>Zn(2+)</name>
        <dbReference type="ChEBI" id="CHEBI:29105"/>
    </cofactor>
    <text evidence="15">Binds 1 zinc ion per subunit.</text>
</comment>
<evidence type="ECO:0000256" key="14">
    <source>
        <dbReference type="ARBA" id="ARBA00044632"/>
    </source>
</evidence>
<feature type="domain" description="Formamidopyrimidine-DNA glycosylase catalytic" evidence="17">
    <location>
        <begin position="2"/>
        <end position="113"/>
    </location>
</feature>
<dbReference type="GO" id="GO:0003684">
    <property type="term" value="F:damaged DNA binding"/>
    <property type="evidence" value="ECO:0007669"/>
    <property type="project" value="InterPro"/>
</dbReference>
<dbReference type="NCBIfam" id="TIGR00577">
    <property type="entry name" value="fpg"/>
    <property type="match status" value="1"/>
</dbReference>
<gene>
    <name evidence="15" type="primary">mutM</name>
    <name evidence="15" type="synonym">fpg</name>
    <name evidence="18" type="ORF">HNR48_000704</name>
</gene>
<feature type="active site" description="Proton donor; for beta-elimination activity" evidence="15">
    <location>
        <position position="58"/>
    </location>
</feature>
<keyword evidence="12 15" id="KW-0511">Multifunctional enzyme</keyword>
<dbReference type="CDD" id="cd08966">
    <property type="entry name" value="EcFpg-like_N"/>
    <property type="match status" value="1"/>
</dbReference>
<dbReference type="SMART" id="SM01232">
    <property type="entry name" value="H2TH"/>
    <property type="match status" value="1"/>
</dbReference>
<comment type="function">
    <text evidence="15">Involved in base excision repair of DNA damaged by oxidation or by mutagenic agents. Acts as DNA glycosylase that recognizes and removes damaged bases. Has a preference for oxidized purines, such as 7,8-dihydro-8-oxoguanine (8-oxoG). Has AP (apurinic/apyrimidinic) lyase activity and introduces nicks in the DNA strand. Cleaves the DNA backbone by beta-delta elimination to generate a single-strand break at the site of the removed base with both 3'- and 5'-phosphates.</text>
</comment>
<dbReference type="EC" id="3.2.2.23" evidence="15"/>
<dbReference type="Pfam" id="PF06831">
    <property type="entry name" value="H2TH"/>
    <property type="match status" value="1"/>
</dbReference>
<accession>A0A7X0MUA7</accession>
<dbReference type="GO" id="GO:0006284">
    <property type="term" value="P:base-excision repair"/>
    <property type="evidence" value="ECO:0007669"/>
    <property type="project" value="InterPro"/>
</dbReference>
<dbReference type="FunCoup" id="A0A7X0MUA7">
    <property type="interactions" value="517"/>
</dbReference>
<dbReference type="Pfam" id="PF01149">
    <property type="entry name" value="Fapy_DNA_glyco"/>
    <property type="match status" value="1"/>
</dbReference>
<dbReference type="RefSeq" id="WP_166851313.1">
    <property type="nucleotide sequence ID" value="NZ_JAAONY010000001.1"/>
</dbReference>
<keyword evidence="11 15" id="KW-0456">Lyase</keyword>
<feature type="binding site" evidence="15">
    <location>
        <position position="91"/>
    </location>
    <ligand>
        <name>DNA</name>
        <dbReference type="ChEBI" id="CHEBI:16991"/>
    </ligand>
</feature>
<keyword evidence="5 15" id="KW-0227">DNA damage</keyword>
<dbReference type="SUPFAM" id="SSF57716">
    <property type="entry name" value="Glucocorticoid receptor-like (DNA-binding domain)"/>
    <property type="match status" value="1"/>
</dbReference>
<keyword evidence="8 15" id="KW-0862">Zinc</keyword>
<dbReference type="PANTHER" id="PTHR22993">
    <property type="entry name" value="FORMAMIDOPYRIMIDINE-DNA GLYCOSYLASE"/>
    <property type="match status" value="1"/>
</dbReference>
<feature type="active site" description="Proton donor; for delta-elimination activity" evidence="15">
    <location>
        <position position="261"/>
    </location>
</feature>
<comment type="catalytic activity">
    <reaction evidence="1 15">
        <text>Hydrolysis of DNA containing ring-opened 7-methylguanine residues, releasing 2,6-diamino-4-hydroxy-5-(N-methyl)formamidopyrimidine.</text>
        <dbReference type="EC" id="3.2.2.23"/>
    </reaction>
</comment>
<name>A0A7X0MUA7_9GAMM</name>
<dbReference type="EC" id="4.2.99.18" evidence="15"/>
<dbReference type="GO" id="GO:0140078">
    <property type="term" value="F:class I DNA-(apurinic or apyrimidinic site) endonuclease activity"/>
    <property type="evidence" value="ECO:0007669"/>
    <property type="project" value="UniProtKB-EC"/>
</dbReference>
<evidence type="ECO:0000256" key="8">
    <source>
        <dbReference type="ARBA" id="ARBA00022833"/>
    </source>
</evidence>
<evidence type="ECO:0000256" key="6">
    <source>
        <dbReference type="ARBA" id="ARBA00022771"/>
    </source>
</evidence>
<organism evidence="18 19">
    <name type="scientific">Pseudoteredinibacter isoporae</name>
    <dbReference type="NCBI Taxonomy" id="570281"/>
    <lineage>
        <taxon>Bacteria</taxon>
        <taxon>Pseudomonadati</taxon>
        <taxon>Pseudomonadota</taxon>
        <taxon>Gammaproteobacteria</taxon>
        <taxon>Cellvibrionales</taxon>
        <taxon>Cellvibrionaceae</taxon>
        <taxon>Pseudoteredinibacter</taxon>
    </lineage>
</organism>
<evidence type="ECO:0000313" key="19">
    <source>
        <dbReference type="Proteomes" id="UP000528457"/>
    </source>
</evidence>
<keyword evidence="9 15" id="KW-0238">DNA-binding</keyword>
<sequence length="271" mass="30439">MPELPEVETSCRGVAPHIVGRTVKQVLVRNAQLRWPIDDNLAGILEGRKLLELSRRGKYMLFRFKHGHLLMHLGMSGSVRIVEASDEPQKHDHVDIVFGLDTVLRFTDPRRFGVILWTDDAPEKHKLINHLGPEPLSEDFSVDYLYQKTRKRKQAIKVLIMDSKVVVGVGNIYANESLFMTGIRPGRAAGRVTRAEVELLVSNIKQVLQKAITQGGTTLKDFVGGDGKPGYFAQELSVYGREGEPCLRCGSILKSQRHVQRASVYCPQCQK</sequence>
<dbReference type="PROSITE" id="PS51068">
    <property type="entry name" value="FPG_CAT"/>
    <property type="match status" value="1"/>
</dbReference>
<evidence type="ECO:0000256" key="12">
    <source>
        <dbReference type="ARBA" id="ARBA00023268"/>
    </source>
</evidence>
<feature type="binding site" evidence="15">
    <location>
        <position position="110"/>
    </location>
    <ligand>
        <name>DNA</name>
        <dbReference type="ChEBI" id="CHEBI:16991"/>
    </ligand>
</feature>
<dbReference type="InParanoid" id="A0A7X0MUA7"/>
<evidence type="ECO:0000256" key="11">
    <source>
        <dbReference type="ARBA" id="ARBA00023239"/>
    </source>
</evidence>
<dbReference type="SMART" id="SM00898">
    <property type="entry name" value="Fapy_DNA_glyco"/>
    <property type="match status" value="1"/>
</dbReference>
<dbReference type="InterPro" id="IPR020629">
    <property type="entry name" value="FPG_Glyclase"/>
</dbReference>
<feature type="binding site" evidence="15">
    <location>
        <position position="152"/>
    </location>
    <ligand>
        <name>DNA</name>
        <dbReference type="ChEBI" id="CHEBI:16991"/>
    </ligand>
</feature>
<dbReference type="InterPro" id="IPR010663">
    <property type="entry name" value="Znf_FPG/IleRS"/>
</dbReference>
<evidence type="ECO:0000256" key="5">
    <source>
        <dbReference type="ARBA" id="ARBA00022763"/>
    </source>
</evidence>
<dbReference type="PROSITE" id="PS01242">
    <property type="entry name" value="ZF_FPG_1"/>
    <property type="match status" value="1"/>
</dbReference>
<dbReference type="AlphaFoldDB" id="A0A7X0MUA7"/>
<keyword evidence="10 15" id="KW-0234">DNA repair</keyword>
<protein>
    <recommendedName>
        <fullName evidence="15">Formamidopyrimidine-DNA glycosylase</fullName>
        <shortName evidence="15">Fapy-DNA glycosylase</shortName>
        <ecNumber evidence="15">3.2.2.23</ecNumber>
    </recommendedName>
    <alternativeName>
        <fullName evidence="15">DNA-(apurinic or apyrimidinic site) lyase MutM</fullName>
        <shortName evidence="15">AP lyase MutM</shortName>
        <ecNumber evidence="15">4.2.99.18</ecNumber>
    </alternativeName>
</protein>
<dbReference type="GO" id="GO:0034039">
    <property type="term" value="F:8-oxo-7,8-dihydroguanine DNA N-glycosylase activity"/>
    <property type="evidence" value="ECO:0007669"/>
    <property type="project" value="TreeGrafter"/>
</dbReference>
<evidence type="ECO:0000256" key="2">
    <source>
        <dbReference type="ARBA" id="ARBA00009409"/>
    </source>
</evidence>
<evidence type="ECO:0000256" key="4">
    <source>
        <dbReference type="ARBA" id="ARBA00022723"/>
    </source>
</evidence>
<proteinExistence type="inferred from homology"/>
<evidence type="ECO:0000313" key="18">
    <source>
        <dbReference type="EMBL" id="MBB6520426.1"/>
    </source>
</evidence>
<dbReference type="PROSITE" id="PS51066">
    <property type="entry name" value="ZF_FPG_2"/>
    <property type="match status" value="1"/>
</dbReference>
<comment type="caution">
    <text evidence="18">The sequence shown here is derived from an EMBL/GenBank/DDBJ whole genome shotgun (WGS) entry which is preliminary data.</text>
</comment>
<dbReference type="FunFam" id="3.20.190.10:FF:000001">
    <property type="entry name" value="Formamidopyrimidine-DNA glycosylase"/>
    <property type="match status" value="1"/>
</dbReference>
<comment type="catalytic activity">
    <reaction evidence="14 15">
        <text>2'-deoxyribonucleotide-(2'-deoxyribose 5'-phosphate)-2'-deoxyribonucleotide-DNA = a 3'-end 2'-deoxyribonucleotide-(2,3-dehydro-2,3-deoxyribose 5'-phosphate)-DNA + a 5'-end 5'-phospho-2'-deoxyribonucleoside-DNA + H(+)</text>
        <dbReference type="Rhea" id="RHEA:66592"/>
        <dbReference type="Rhea" id="RHEA-COMP:13180"/>
        <dbReference type="Rhea" id="RHEA-COMP:16897"/>
        <dbReference type="Rhea" id="RHEA-COMP:17067"/>
        <dbReference type="ChEBI" id="CHEBI:15378"/>
        <dbReference type="ChEBI" id="CHEBI:136412"/>
        <dbReference type="ChEBI" id="CHEBI:157695"/>
        <dbReference type="ChEBI" id="CHEBI:167181"/>
        <dbReference type="EC" id="4.2.99.18"/>
    </reaction>
</comment>
<dbReference type="Pfam" id="PF06827">
    <property type="entry name" value="zf-FPG_IleRS"/>
    <property type="match status" value="1"/>
</dbReference>
<dbReference type="InterPro" id="IPR015886">
    <property type="entry name" value="H2TH_FPG"/>
</dbReference>
<evidence type="ECO:0000256" key="10">
    <source>
        <dbReference type="ARBA" id="ARBA00023204"/>
    </source>
</evidence>
<comment type="subunit">
    <text evidence="3 15">Monomer.</text>
</comment>
<evidence type="ECO:0000256" key="15">
    <source>
        <dbReference type="HAMAP-Rule" id="MF_00103"/>
    </source>
</evidence>
<keyword evidence="6 15" id="KW-0863">Zinc-finger</keyword>
<evidence type="ECO:0000256" key="7">
    <source>
        <dbReference type="ARBA" id="ARBA00022801"/>
    </source>
</evidence>
<keyword evidence="13 15" id="KW-0326">Glycosidase</keyword>
<dbReference type="InterPro" id="IPR035937">
    <property type="entry name" value="FPG_N"/>
</dbReference>